<accession>K5CIP4</accession>
<dbReference type="GO" id="GO:0004222">
    <property type="term" value="F:metalloendopeptidase activity"/>
    <property type="evidence" value="ECO:0007669"/>
    <property type="project" value="InterPro"/>
</dbReference>
<evidence type="ECO:0000259" key="10">
    <source>
        <dbReference type="Pfam" id="PF00675"/>
    </source>
</evidence>
<dbReference type="InterPro" id="IPR001431">
    <property type="entry name" value="Pept_M16_Zn_BS"/>
</dbReference>
<comment type="caution">
    <text evidence="12">The sequence shown here is derived from an EMBL/GenBank/DDBJ whole genome shotgun (WGS) entry which is preliminary data.</text>
</comment>
<feature type="chain" id="PRO_5003882163" description="Peptidase M16 inactive domain-containing protein" evidence="9">
    <location>
        <begin position="26"/>
        <end position="940"/>
    </location>
</feature>
<keyword evidence="3" id="KW-0645">Protease</keyword>
<name>K5CIP4_9BACE</name>
<reference evidence="12 13" key="1">
    <citation type="submission" date="2012-02" db="EMBL/GenBank/DDBJ databases">
        <title>The Genome Sequence of Bacteroides finegoldii CL09T03C10.</title>
        <authorList>
            <consortium name="The Broad Institute Genome Sequencing Platform"/>
            <person name="Earl A."/>
            <person name="Ward D."/>
            <person name="Feldgarden M."/>
            <person name="Gevers D."/>
            <person name="Zitomersky N.L."/>
            <person name="Coyne M.J."/>
            <person name="Comstock L.E."/>
            <person name="Young S.K."/>
            <person name="Zeng Q."/>
            <person name="Gargeya S."/>
            <person name="Fitzgerald M."/>
            <person name="Haas B."/>
            <person name="Abouelleil A."/>
            <person name="Alvarado L."/>
            <person name="Arachchi H.M."/>
            <person name="Berlin A."/>
            <person name="Chapman S.B."/>
            <person name="Gearin G."/>
            <person name="Goldberg J."/>
            <person name="Griggs A."/>
            <person name="Gujja S."/>
            <person name="Hansen M."/>
            <person name="Heiman D."/>
            <person name="Howarth C."/>
            <person name="Larimer J."/>
            <person name="Lui A."/>
            <person name="MacDonald P.J.P."/>
            <person name="McCowen C."/>
            <person name="Montmayeur A."/>
            <person name="Murphy C."/>
            <person name="Neiman D."/>
            <person name="Pearson M."/>
            <person name="Priest M."/>
            <person name="Roberts A."/>
            <person name="Saif S."/>
            <person name="Shea T."/>
            <person name="Sisk P."/>
            <person name="Stolte C."/>
            <person name="Sykes S."/>
            <person name="Wortman J."/>
            <person name="Nusbaum C."/>
            <person name="Birren B."/>
        </authorList>
    </citation>
    <scope>NUCLEOTIDE SEQUENCE [LARGE SCALE GENOMIC DNA]</scope>
    <source>
        <strain evidence="12 13">CL09T03C10</strain>
    </source>
</reference>
<proteinExistence type="inferred from homology"/>
<evidence type="ECO:0000256" key="6">
    <source>
        <dbReference type="ARBA" id="ARBA00022833"/>
    </source>
</evidence>
<dbReference type="InterPro" id="IPR007863">
    <property type="entry name" value="Peptidase_M16_C"/>
</dbReference>
<dbReference type="GO" id="GO:0046872">
    <property type="term" value="F:metal ion binding"/>
    <property type="evidence" value="ECO:0007669"/>
    <property type="project" value="UniProtKB-KW"/>
</dbReference>
<keyword evidence="9" id="KW-0732">Signal</keyword>
<evidence type="ECO:0000256" key="1">
    <source>
        <dbReference type="ARBA" id="ARBA00001947"/>
    </source>
</evidence>
<comment type="cofactor">
    <cofactor evidence="1">
        <name>Zn(2+)</name>
        <dbReference type="ChEBI" id="CHEBI:29105"/>
    </cofactor>
</comment>
<dbReference type="SUPFAM" id="SSF63411">
    <property type="entry name" value="LuxS/MPP-like metallohydrolase"/>
    <property type="match status" value="4"/>
</dbReference>
<evidence type="ECO:0000256" key="3">
    <source>
        <dbReference type="ARBA" id="ARBA00022670"/>
    </source>
</evidence>
<dbReference type="Proteomes" id="UP000007995">
    <property type="component" value="Unassembled WGS sequence"/>
</dbReference>
<gene>
    <name evidence="12" type="ORF">HMPREF1057_03943</name>
</gene>
<evidence type="ECO:0000313" key="12">
    <source>
        <dbReference type="EMBL" id="EKJ89190.1"/>
    </source>
</evidence>
<dbReference type="Pfam" id="PF05193">
    <property type="entry name" value="Peptidase_M16_C"/>
    <property type="match status" value="2"/>
</dbReference>
<keyword evidence="4" id="KW-0479">Metal-binding</keyword>
<feature type="signal peptide" evidence="9">
    <location>
        <begin position="1"/>
        <end position="25"/>
    </location>
</feature>
<protein>
    <recommendedName>
        <fullName evidence="14">Peptidase M16 inactive domain-containing protein</fullName>
    </recommendedName>
</protein>
<keyword evidence="6" id="KW-0862">Zinc</keyword>
<evidence type="ECO:0000256" key="5">
    <source>
        <dbReference type="ARBA" id="ARBA00022801"/>
    </source>
</evidence>
<dbReference type="PANTHER" id="PTHR43690">
    <property type="entry name" value="NARDILYSIN"/>
    <property type="match status" value="1"/>
</dbReference>
<dbReference type="Pfam" id="PF00675">
    <property type="entry name" value="Peptidase_M16"/>
    <property type="match status" value="1"/>
</dbReference>
<keyword evidence="5" id="KW-0378">Hydrolase</keyword>
<dbReference type="PANTHER" id="PTHR43690:SF17">
    <property type="entry name" value="PROTEIN YHJJ"/>
    <property type="match status" value="1"/>
</dbReference>
<dbReference type="GO" id="GO:0006508">
    <property type="term" value="P:proteolysis"/>
    <property type="evidence" value="ECO:0007669"/>
    <property type="project" value="UniProtKB-KW"/>
</dbReference>
<dbReference type="HOGENOM" id="CLU_008156_0_0_10"/>
<dbReference type="RefSeq" id="WP_007767138.1">
    <property type="nucleotide sequence ID" value="NZ_AKBZ01000006.1"/>
</dbReference>
<evidence type="ECO:0000256" key="9">
    <source>
        <dbReference type="SAM" id="SignalP"/>
    </source>
</evidence>
<evidence type="ECO:0000259" key="11">
    <source>
        <dbReference type="Pfam" id="PF05193"/>
    </source>
</evidence>
<evidence type="ECO:0000256" key="2">
    <source>
        <dbReference type="ARBA" id="ARBA00007261"/>
    </source>
</evidence>
<dbReference type="InterPro" id="IPR011249">
    <property type="entry name" value="Metalloenz_LuxS/M16"/>
</dbReference>
<evidence type="ECO:0000256" key="4">
    <source>
        <dbReference type="ARBA" id="ARBA00022723"/>
    </source>
</evidence>
<evidence type="ECO:0000313" key="13">
    <source>
        <dbReference type="Proteomes" id="UP000007995"/>
    </source>
</evidence>
<dbReference type="EMBL" id="AGXW01000014">
    <property type="protein sequence ID" value="EKJ89190.1"/>
    <property type="molecule type" value="Genomic_DNA"/>
</dbReference>
<feature type="domain" description="Peptidase M16 C-terminal" evidence="11">
    <location>
        <begin position="213"/>
        <end position="394"/>
    </location>
</feature>
<dbReference type="OrthoDB" id="9811314at2"/>
<keyword evidence="7" id="KW-0482">Metalloprotease</keyword>
<sequence>MKVKLLFICICASLLLFAGAGTVIAQPLKMGDELPLDTAVRIGKLDNGMRYFLRHNGQSAGMADFYIVYNVGSIQEDDTQSGLAHFLEHMAFNGTRHFPGNSMIGWLESIGLQFGTNLNAATGMEMTYYQLTQVPLKRESVTDSLLLILHDWSGSLLLEKKEIDKERGVIIEELRQRNTPQFRIGNKAASYVYGDTRYAHRDMLGTEEFLKNFKPQLLRDYYKCWYRPDLQAIIIVGDFDVDKMEAKLKKVMADIPAAENPQPKEKIRIPDNANPVVAILSDPEERVSKANFFIKRPAVPHELNNRVGANYMNMLINVAVSMMNVRFGDLAQQSGCPFTTATLLNSSLTETCDALELQVIARGDAIAEAFSSAYGELERVRRYGFTQEELDFVRMGILRGGKHAYESGNEKPNGAFAQEYMNHYTKNTPVLSVKEQWAFLQLMMRQATIEQVNELVKTLIARANNVLVLTVPEKVKATLPKEEQLANFFSWVRGAEIEPYKPETVDQPLLAELPVSGKVTATEKGVYGSTVWKLSNGLRVVVMPTPYSRNQIIMNGQAGGGLSTIDTSDYLTASMVAQIAGVSGAGEFNGEQLRKLLSTKSVSVQPSIGRFSSDISGSAAKADVETMLQLAYLYFMHPNFDRERFDMMLEANRMNLVNSADAPEFVMNKLMNKATYGDNLRTQIPTEQSLKGIDFAKMAAIYRHFFTDAAGNYTFYFLGDIEPDVLKPLVERYLGSLPVGTQRLAWKDDGVRMLPGKKEERMNIPMQTPKGMVSLVYTGEVEYTQQNTLLMAMLASCLQSRYMETIREEKGGAYGVNVSGTLSRQPVPTYSLNIAFQTAPDKVDELLKVVREELERTAKSGPASADLDKTLEYWRKAQPEGLKNNQVWLSYLQNYYTWGEDWNTDYEKLLNTVSSESVKELAGKILKDGNLKQVVLLPLK</sequence>
<evidence type="ECO:0000256" key="7">
    <source>
        <dbReference type="ARBA" id="ARBA00023049"/>
    </source>
</evidence>
<dbReference type="PROSITE" id="PS00143">
    <property type="entry name" value="INSULINASE"/>
    <property type="match status" value="1"/>
</dbReference>
<evidence type="ECO:0008006" key="14">
    <source>
        <dbReference type="Google" id="ProtNLM"/>
    </source>
</evidence>
<organism evidence="12 13">
    <name type="scientific">Bacteroides finegoldii CL09T03C10</name>
    <dbReference type="NCBI Taxonomy" id="997888"/>
    <lineage>
        <taxon>Bacteria</taxon>
        <taxon>Pseudomonadati</taxon>
        <taxon>Bacteroidota</taxon>
        <taxon>Bacteroidia</taxon>
        <taxon>Bacteroidales</taxon>
        <taxon>Bacteroidaceae</taxon>
        <taxon>Bacteroides</taxon>
    </lineage>
</organism>
<comment type="similarity">
    <text evidence="2 8">Belongs to the peptidase M16 family.</text>
</comment>
<feature type="domain" description="Peptidase M16 N-terminal" evidence="10">
    <location>
        <begin position="66"/>
        <end position="178"/>
    </location>
</feature>
<dbReference type="AlphaFoldDB" id="K5CIP4"/>
<dbReference type="Gene3D" id="3.30.830.10">
    <property type="entry name" value="Metalloenzyme, LuxS/M16 peptidase-like"/>
    <property type="match status" value="4"/>
</dbReference>
<dbReference type="InterPro" id="IPR011765">
    <property type="entry name" value="Pept_M16_N"/>
</dbReference>
<evidence type="ECO:0000256" key="8">
    <source>
        <dbReference type="RuleBase" id="RU004447"/>
    </source>
</evidence>
<feature type="domain" description="Peptidase M16 C-terminal" evidence="11">
    <location>
        <begin position="696"/>
        <end position="870"/>
    </location>
</feature>
<dbReference type="InterPro" id="IPR050626">
    <property type="entry name" value="Peptidase_M16"/>
</dbReference>